<evidence type="ECO:0000256" key="1">
    <source>
        <dbReference type="SAM" id="Phobius"/>
    </source>
</evidence>
<dbReference type="RefSeq" id="WP_135481943.1">
    <property type="nucleotide sequence ID" value="NZ_SRMF01000001.1"/>
</dbReference>
<dbReference type="AlphaFoldDB" id="A0A4Z0WJZ0"/>
<comment type="caution">
    <text evidence="2">The sequence shown here is derived from an EMBL/GenBank/DDBJ whole genome shotgun (WGS) entry which is preliminary data.</text>
</comment>
<evidence type="ECO:0008006" key="4">
    <source>
        <dbReference type="Google" id="ProtNLM"/>
    </source>
</evidence>
<keyword evidence="1" id="KW-0812">Transmembrane</keyword>
<proteinExistence type="predicted"/>
<accession>A0A4Z0WJZ0</accession>
<gene>
    <name evidence="2" type="ORF">E4656_05755</name>
</gene>
<sequence>MGILVLLAVAALLALIVGAWLLLRFRWLAGFLVGLLGIAALGVAVTLALLGFRFSQYEPVTEQTLLGTLSMRAGSDEQTYRLSMTQGRSSRHYEVTGEQWRLSGTLLEVPQWALFGPTERYFIVHRVEGRFSRLEDELLMQRDEQPEPWYYRLADSGLRQGFRSERLYTPLLPLAAQAIFTIEFRAGTIGLRPVNEPAREALGS</sequence>
<keyword evidence="1" id="KW-1133">Transmembrane helix</keyword>
<evidence type="ECO:0000313" key="3">
    <source>
        <dbReference type="Proteomes" id="UP000297475"/>
    </source>
</evidence>
<keyword evidence="3" id="KW-1185">Reference proteome</keyword>
<dbReference type="EMBL" id="SRMF01000001">
    <property type="protein sequence ID" value="TGG95903.1"/>
    <property type="molecule type" value="Genomic_DNA"/>
</dbReference>
<reference evidence="2 3" key="1">
    <citation type="submission" date="2019-04" db="EMBL/GenBank/DDBJ databases">
        <title>Natronospirillum operosus gen. nov., sp. nov., a haloalkaliphilic satellite isolated from decaying biomass of laboratory culture of cyanobacterium Geitlerinema sp. and proposal of Natronospirillaceae fam. nov. and Saccharospirillaceae fam. nov.</title>
        <authorList>
            <person name="Kevbrin V."/>
            <person name="Boltyanskaya Y."/>
            <person name="Koziaeva V."/>
            <person name="Grouzdev D.S."/>
            <person name="Park M."/>
            <person name="Cho J."/>
        </authorList>
    </citation>
    <scope>NUCLEOTIDE SEQUENCE [LARGE SCALE GENOMIC DNA]</scope>
    <source>
        <strain evidence="2 3">G-116</strain>
    </source>
</reference>
<protein>
    <recommendedName>
        <fullName evidence="4">Multidrug transporter</fullName>
    </recommendedName>
</protein>
<organism evidence="2 3">
    <name type="scientific">Natronospirillum operosum</name>
    <dbReference type="NCBI Taxonomy" id="2759953"/>
    <lineage>
        <taxon>Bacteria</taxon>
        <taxon>Pseudomonadati</taxon>
        <taxon>Pseudomonadota</taxon>
        <taxon>Gammaproteobacteria</taxon>
        <taxon>Oceanospirillales</taxon>
        <taxon>Natronospirillaceae</taxon>
        <taxon>Natronospirillum</taxon>
    </lineage>
</organism>
<feature type="transmembrane region" description="Helical" evidence="1">
    <location>
        <begin position="28"/>
        <end position="52"/>
    </location>
</feature>
<keyword evidence="1" id="KW-0472">Membrane</keyword>
<evidence type="ECO:0000313" key="2">
    <source>
        <dbReference type="EMBL" id="TGG95903.1"/>
    </source>
</evidence>
<name>A0A4Z0WJZ0_9GAMM</name>
<dbReference type="Proteomes" id="UP000297475">
    <property type="component" value="Unassembled WGS sequence"/>
</dbReference>
<dbReference type="OrthoDB" id="9156649at2"/>